<dbReference type="Pfam" id="PF00676">
    <property type="entry name" value="E1_dh"/>
    <property type="match status" value="1"/>
</dbReference>
<feature type="domain" description="Transketolase-like pyrimidine-binding" evidence="5">
    <location>
        <begin position="341"/>
        <end position="514"/>
    </location>
</feature>
<dbReference type="InterPro" id="IPR029061">
    <property type="entry name" value="THDP-binding"/>
</dbReference>
<comment type="cofactor">
    <cofactor evidence="1">
        <name>thiamine diphosphate</name>
        <dbReference type="ChEBI" id="CHEBI:58937"/>
    </cofactor>
</comment>
<evidence type="ECO:0000259" key="5">
    <source>
        <dbReference type="SMART" id="SM00861"/>
    </source>
</evidence>
<sequence>MKFDRKDRTDEELLAIHEALVTPRLIEDKMLILLRQGKISKWFSGIGQEAISVGAALALEKEEYILPMHRNLGVFTTRGVPFQRLFSQFQGKMNGFTKGRDRSFHFGTQDYNIVGMISHLGPQLGIADGIALSHLLRKEEKVSLVFTGDGGTSEGDFHEAVNVASVWKLPVIFVIENNGYGLSTPSREQFNFDSFVVKGPAYGMEAYSVEGNSILEVLNELEPLIEDIRKNPRPIIFEAKTFRMRGHEEASGTKYVPKELMEKWAKKDPVKGFESYLIKEGVCTNDQITDIRKGIQKEISDAVKEAFAEDAITANTETEEADVYFPYKQSVIEPKGKESEKRLVDAISDGLRQSLEKHDELIVMGQDIADYGGVFKITEGFMEQFGKERIRNTPLCEAAIVGTGLGLSIAGMKAVVEMQFADFVTEGFNQIVNNLAKIHYRWGQNADVVVRMPTGAGVGAGPFHSQSNEAWFFHTPGLKIVYPSNPHDAKGLLAAAIEDPNPYLYFEHKALYRSLSGNVPDAYYTTEVGKAVVNREGSDLSIITYGMGVHWANKLADESDASIEIVDLRTLLPWDKETVQQSVQKTGRVIVLHEDCMTGGIGGEIAAWISENCFESLDAPVMREASLDTPVPFAADLERNFLANSRLEATIKKALEY</sequence>
<dbReference type="GO" id="GO:0016624">
    <property type="term" value="F:oxidoreductase activity, acting on the aldehyde or oxo group of donors, disulfide as acceptor"/>
    <property type="evidence" value="ECO:0007669"/>
    <property type="project" value="InterPro"/>
</dbReference>
<dbReference type="Proteomes" id="UP000198393">
    <property type="component" value="Unassembled WGS sequence"/>
</dbReference>
<dbReference type="RefSeq" id="WP_089355131.1">
    <property type="nucleotide sequence ID" value="NZ_FZPD01000001.1"/>
</dbReference>
<proteinExistence type="predicted"/>
<dbReference type="FunFam" id="3.40.50.970:FF:000001">
    <property type="entry name" value="Pyruvate dehydrogenase E1 beta subunit"/>
    <property type="match status" value="1"/>
</dbReference>
<evidence type="ECO:0000313" key="7">
    <source>
        <dbReference type="Proteomes" id="UP000198393"/>
    </source>
</evidence>
<dbReference type="InterPro" id="IPR005475">
    <property type="entry name" value="Transketolase-like_Pyr-bd"/>
</dbReference>
<gene>
    <name evidence="6" type="ORF">SAMN05421640_0357</name>
</gene>
<dbReference type="SMART" id="SM00861">
    <property type="entry name" value="Transket_pyr"/>
    <property type="match status" value="1"/>
</dbReference>
<dbReference type="CDD" id="cd02000">
    <property type="entry name" value="TPP_E1_PDC_ADC_BCADC"/>
    <property type="match status" value="1"/>
</dbReference>
<dbReference type="Gene3D" id="3.40.50.970">
    <property type="match status" value="2"/>
</dbReference>
<comment type="function">
    <text evidence="2">E1 component of the 2-oxoglutarate dehydrogenase (OGDH) complex which catalyzes the decarboxylation of 2-oxoglutarate, the first step in the conversion of 2-oxoglutarate to succinyl-CoA and CO(2).</text>
</comment>
<dbReference type="AlphaFoldDB" id="A0A239EWA6"/>
<dbReference type="Pfam" id="PF02780">
    <property type="entry name" value="Transketolase_C"/>
    <property type="match status" value="1"/>
</dbReference>
<dbReference type="CDD" id="cd07036">
    <property type="entry name" value="TPP_PYR_E1-PDHc-beta_like"/>
    <property type="match status" value="1"/>
</dbReference>
<dbReference type="InterPro" id="IPR033248">
    <property type="entry name" value="Transketolase_C"/>
</dbReference>
<reference evidence="6 7" key="1">
    <citation type="submission" date="2017-06" db="EMBL/GenBank/DDBJ databases">
        <authorList>
            <person name="Kim H.J."/>
            <person name="Triplett B.A."/>
        </authorList>
    </citation>
    <scope>NUCLEOTIDE SEQUENCE [LARGE SCALE GENOMIC DNA]</scope>
    <source>
        <strain evidence="6 7">DSM 19307</strain>
    </source>
</reference>
<organism evidence="6 7">
    <name type="scientific">Ekhidna lutea</name>
    <dbReference type="NCBI Taxonomy" id="447679"/>
    <lineage>
        <taxon>Bacteria</taxon>
        <taxon>Pseudomonadati</taxon>
        <taxon>Bacteroidota</taxon>
        <taxon>Cytophagia</taxon>
        <taxon>Cytophagales</taxon>
        <taxon>Reichenbachiellaceae</taxon>
        <taxon>Ekhidna</taxon>
    </lineage>
</organism>
<evidence type="ECO:0000256" key="1">
    <source>
        <dbReference type="ARBA" id="ARBA00001964"/>
    </source>
</evidence>
<evidence type="ECO:0000256" key="3">
    <source>
        <dbReference type="ARBA" id="ARBA00023002"/>
    </source>
</evidence>
<keyword evidence="7" id="KW-1185">Reference proteome</keyword>
<keyword evidence="3" id="KW-0560">Oxidoreductase</keyword>
<evidence type="ECO:0000256" key="4">
    <source>
        <dbReference type="ARBA" id="ARBA00023052"/>
    </source>
</evidence>
<keyword evidence="4" id="KW-0786">Thiamine pyrophosphate</keyword>
<dbReference type="InterPro" id="IPR009014">
    <property type="entry name" value="Transketo_C/PFOR_II"/>
</dbReference>
<name>A0A239EWA6_EKHLU</name>
<accession>A0A239EWA6</accession>
<evidence type="ECO:0000256" key="2">
    <source>
        <dbReference type="ARBA" id="ARBA00003906"/>
    </source>
</evidence>
<dbReference type="InterPro" id="IPR001017">
    <property type="entry name" value="DH_E1"/>
</dbReference>
<dbReference type="EMBL" id="FZPD01000001">
    <property type="protein sequence ID" value="SNS48867.1"/>
    <property type="molecule type" value="Genomic_DNA"/>
</dbReference>
<dbReference type="PANTHER" id="PTHR43257:SF2">
    <property type="entry name" value="PYRUVATE DEHYDROGENASE E1 COMPONENT SUBUNIT BETA"/>
    <property type="match status" value="1"/>
</dbReference>
<dbReference type="SUPFAM" id="SSF52518">
    <property type="entry name" value="Thiamin diphosphate-binding fold (THDP-binding)"/>
    <property type="match status" value="2"/>
</dbReference>
<dbReference type="Gene3D" id="3.40.50.920">
    <property type="match status" value="1"/>
</dbReference>
<dbReference type="Pfam" id="PF02779">
    <property type="entry name" value="Transket_pyr"/>
    <property type="match status" value="1"/>
</dbReference>
<dbReference type="PANTHER" id="PTHR43257">
    <property type="entry name" value="PYRUVATE DEHYDROGENASE E1 COMPONENT BETA SUBUNIT"/>
    <property type="match status" value="1"/>
</dbReference>
<evidence type="ECO:0000313" key="6">
    <source>
        <dbReference type="EMBL" id="SNS48867.1"/>
    </source>
</evidence>
<dbReference type="OrthoDB" id="9769337at2"/>
<dbReference type="SUPFAM" id="SSF52922">
    <property type="entry name" value="TK C-terminal domain-like"/>
    <property type="match status" value="1"/>
</dbReference>
<protein>
    <submittedName>
        <fullName evidence="6">2-oxoisovalerate dehydrogenase E1 component</fullName>
    </submittedName>
</protein>
<dbReference type="FunFam" id="3.40.50.920:FF:000001">
    <property type="entry name" value="Pyruvate dehydrogenase E1 beta subunit"/>
    <property type="match status" value="1"/>
</dbReference>